<dbReference type="EMBL" id="JAWDEY010000002">
    <property type="protein sequence ID" value="KAK6590945.1"/>
    <property type="molecule type" value="Genomic_DNA"/>
</dbReference>
<reference evidence="1 2" key="1">
    <citation type="submission" date="2023-10" db="EMBL/GenBank/DDBJ databases">
        <title>Comparative genomics analysis reveals potential genetic determinants of host preference in Cryptosporidium xiaoi.</title>
        <authorList>
            <person name="Xiao L."/>
            <person name="Li J."/>
        </authorList>
    </citation>
    <scope>NUCLEOTIDE SEQUENCE [LARGE SCALE GENOMIC DNA]</scope>
    <source>
        <strain evidence="1 2">52996</strain>
    </source>
</reference>
<keyword evidence="2" id="KW-1185">Reference proteome</keyword>
<protein>
    <submittedName>
        <fullName evidence="1">WD0 repeat</fullName>
    </submittedName>
</protein>
<dbReference type="InterPro" id="IPR036322">
    <property type="entry name" value="WD40_repeat_dom_sf"/>
</dbReference>
<dbReference type="GO" id="GO:0000398">
    <property type="term" value="P:mRNA splicing, via spliceosome"/>
    <property type="evidence" value="ECO:0007669"/>
    <property type="project" value="TreeGrafter"/>
</dbReference>
<proteinExistence type="predicted"/>
<evidence type="ECO:0000313" key="2">
    <source>
        <dbReference type="Proteomes" id="UP001311799"/>
    </source>
</evidence>
<dbReference type="GO" id="GO:0017070">
    <property type="term" value="F:U6 snRNA binding"/>
    <property type="evidence" value="ECO:0007669"/>
    <property type="project" value="TreeGrafter"/>
</dbReference>
<dbReference type="InterPro" id="IPR001680">
    <property type="entry name" value="WD40_rpt"/>
</dbReference>
<evidence type="ECO:0000313" key="1">
    <source>
        <dbReference type="EMBL" id="KAK6590945.1"/>
    </source>
</evidence>
<dbReference type="AlphaFoldDB" id="A0AAV9Y419"/>
<sequence length="418" mass="46865">MSTVDDDNPKWEPIIKINNNSNGNINVTNNYSIVRGTFVFNGFGIACGTDKGEIFINETETGKKIMSLEKNDLKEIKRKASLSLLNEVDIGVNDIRSDENGNYLMVCFSTGYYYIYDLRIGLNNKKVKVNDSCISSLGETQKGPCTCTAIPYNWECNYIYIGGYDGYIKSWDLRKENEYVMQVLAHEGPVTSIEISPNSCFKNISNNGLNGVLSSTSFDGKVRIWKSSDLKLLKTFSGPNGSECTLHSIFSNKNDFKDSYNLFCIGDKSSCVWKINKDNSTEKTNIVSWNIEKYDDNVSSGLNNSILIPKYTGFSEVYKNMYIIPRIIPINNKLDNNPFGNSDAIMFNVNTITNNEKQIPSNSNYFSIGNSCNPESIVTSVSVFPKNEFNSSYLNNDLLLTTSSYPNSSCVIWCNNSN</sequence>
<dbReference type="GO" id="GO:0046540">
    <property type="term" value="C:U4/U6 x U5 tri-snRNP complex"/>
    <property type="evidence" value="ECO:0007669"/>
    <property type="project" value="TreeGrafter"/>
</dbReference>
<comment type="caution">
    <text evidence="1">The sequence shown here is derived from an EMBL/GenBank/DDBJ whole genome shotgun (WGS) entry which is preliminary data.</text>
</comment>
<dbReference type="GO" id="GO:0030621">
    <property type="term" value="F:U4 snRNA binding"/>
    <property type="evidence" value="ECO:0007669"/>
    <property type="project" value="TreeGrafter"/>
</dbReference>
<accession>A0AAV9Y419</accession>
<dbReference type="Pfam" id="PF00400">
    <property type="entry name" value="WD40"/>
    <property type="match status" value="1"/>
</dbReference>
<dbReference type="PANTHER" id="PTHR19846">
    <property type="entry name" value="WD40 REPEAT PROTEIN"/>
    <property type="match status" value="1"/>
</dbReference>
<gene>
    <name evidence="1" type="ORF">RS030_111835</name>
</gene>
<dbReference type="Proteomes" id="UP001311799">
    <property type="component" value="Unassembled WGS sequence"/>
</dbReference>
<organism evidence="1 2">
    <name type="scientific">Cryptosporidium xiaoi</name>
    <dbReference type="NCBI Taxonomy" id="659607"/>
    <lineage>
        <taxon>Eukaryota</taxon>
        <taxon>Sar</taxon>
        <taxon>Alveolata</taxon>
        <taxon>Apicomplexa</taxon>
        <taxon>Conoidasida</taxon>
        <taxon>Coccidia</taxon>
        <taxon>Eucoccidiorida</taxon>
        <taxon>Eimeriorina</taxon>
        <taxon>Cryptosporidiidae</taxon>
        <taxon>Cryptosporidium</taxon>
    </lineage>
</organism>
<dbReference type="SUPFAM" id="SSF50978">
    <property type="entry name" value="WD40 repeat-like"/>
    <property type="match status" value="1"/>
</dbReference>
<dbReference type="SMART" id="SM00320">
    <property type="entry name" value="WD40"/>
    <property type="match status" value="3"/>
</dbReference>
<dbReference type="PANTHER" id="PTHR19846:SF0">
    <property type="entry name" value="PRE-MRNA PROCESSING FACTOR 4"/>
    <property type="match status" value="1"/>
</dbReference>
<name>A0AAV9Y419_9CRYT</name>
<dbReference type="InterPro" id="IPR015943">
    <property type="entry name" value="WD40/YVTN_repeat-like_dom_sf"/>
</dbReference>
<dbReference type="Gene3D" id="2.130.10.10">
    <property type="entry name" value="YVTN repeat-like/Quinoprotein amine dehydrogenase"/>
    <property type="match status" value="1"/>
</dbReference>